<dbReference type="SUPFAM" id="SSF63829">
    <property type="entry name" value="Calcium-dependent phosphotriesterase"/>
    <property type="match status" value="1"/>
</dbReference>
<dbReference type="SUPFAM" id="SSF101898">
    <property type="entry name" value="NHL repeat"/>
    <property type="match status" value="1"/>
</dbReference>
<evidence type="ECO:0000313" key="3">
    <source>
        <dbReference type="Proteomes" id="UP001176429"/>
    </source>
</evidence>
<dbReference type="EMBL" id="JAUQSY010000003">
    <property type="protein sequence ID" value="MDO7874143.1"/>
    <property type="molecule type" value="Genomic_DNA"/>
</dbReference>
<protein>
    <recommendedName>
        <fullName evidence="4">T9SS type A sorting domain-containing protein</fullName>
    </recommendedName>
</protein>
<dbReference type="RefSeq" id="WP_305005459.1">
    <property type="nucleotide sequence ID" value="NZ_JAUQSY010000003.1"/>
</dbReference>
<dbReference type="PANTHER" id="PTHR35580">
    <property type="entry name" value="CELL SURFACE GLYCOPROTEIN (S-LAYER PROTEIN)-LIKE PROTEIN"/>
    <property type="match status" value="1"/>
</dbReference>
<evidence type="ECO:0000313" key="2">
    <source>
        <dbReference type="EMBL" id="MDO7874143.1"/>
    </source>
</evidence>
<accession>A0ABT9B7H1</accession>
<dbReference type="PANTHER" id="PTHR35580:SF1">
    <property type="entry name" value="PHYTASE-LIKE DOMAIN-CONTAINING PROTEIN"/>
    <property type="match status" value="1"/>
</dbReference>
<proteinExistence type="predicted"/>
<feature type="signal peptide" evidence="1">
    <location>
        <begin position="1"/>
        <end position="35"/>
    </location>
</feature>
<comment type="caution">
    <text evidence="2">The sequence shown here is derived from an EMBL/GenBank/DDBJ whole genome shotgun (WGS) entry which is preliminary data.</text>
</comment>
<evidence type="ECO:0000256" key="1">
    <source>
        <dbReference type="SAM" id="SignalP"/>
    </source>
</evidence>
<reference evidence="2" key="1">
    <citation type="submission" date="2023-07" db="EMBL/GenBank/DDBJ databases">
        <authorList>
            <person name="Kim M.K."/>
        </authorList>
    </citation>
    <scope>NUCLEOTIDE SEQUENCE</scope>
    <source>
        <strain evidence="2">ASUV-10-1</strain>
    </source>
</reference>
<keyword evidence="1" id="KW-0732">Signal</keyword>
<dbReference type="Proteomes" id="UP001176429">
    <property type="component" value="Unassembled WGS sequence"/>
</dbReference>
<feature type="chain" id="PRO_5046391407" description="T9SS type A sorting domain-containing protein" evidence="1">
    <location>
        <begin position="36"/>
        <end position="578"/>
    </location>
</feature>
<sequence length="578" mass="59192">MGILVYDMFSQVIYRTVSAAFFFILLSGLPPAARAQTTTATWQWAARGSSSGTNNTDNSAYLIAADAAGNTVVAGTFSGTMALGSTTLASTGVYSGCVAKYTPAGTMSWAQRLSSTAGTVYPTRLALDGAGNSYLTGEFYQNLTIGAVTLTDPLVMPGNIGQPNGFVLKLDAQGMVQWALRLGGTQPQSIFHASCEGLAVDAAGNVAVTGYYQGNVELAGVPLPGNAANDTFYYVARLANTSSAAPTVQWVRTAAGLSNDRLADAAFGPTGELYASAILSRPMTFGAFTLPGVAAGVVMAVLQYDASGTVQWARQLANPLPTGVAAVHLFPCAMVADTTGVSMLLRASAFAPSTTTAAQLVKLRPPGTPGWSYTTTVSQYEGVFQGLAADASGNLYVCGSVQGSATLGGLSLSSTTPATRDGMLLSFTAQGSPRWGQVVSSGLGQELLVAVAASAPDQLHVAGYATGDARLGSFSLPATASNNEWLTGRLRVNVVTATQLATASALHLAPNPAHNMALLTLPAAPTPQAFALLDALGRPVRHYTVPAGATTARLNVAGLPAGLYVLRGAGASRKLVVE</sequence>
<keyword evidence="3" id="KW-1185">Reference proteome</keyword>
<name>A0ABT9B7H1_9BACT</name>
<organism evidence="2 3">
    <name type="scientific">Hymenobacter aranciens</name>
    <dbReference type="NCBI Taxonomy" id="3063996"/>
    <lineage>
        <taxon>Bacteria</taxon>
        <taxon>Pseudomonadati</taxon>
        <taxon>Bacteroidota</taxon>
        <taxon>Cytophagia</taxon>
        <taxon>Cytophagales</taxon>
        <taxon>Hymenobacteraceae</taxon>
        <taxon>Hymenobacter</taxon>
    </lineage>
</organism>
<evidence type="ECO:0008006" key="4">
    <source>
        <dbReference type="Google" id="ProtNLM"/>
    </source>
</evidence>
<gene>
    <name evidence="2" type="ORF">Q5H93_05315</name>
</gene>
<dbReference type="InterPro" id="IPR052918">
    <property type="entry name" value="Motility_Chemotaxis_Reg"/>
</dbReference>